<dbReference type="Proteomes" id="UP001569963">
    <property type="component" value="Unassembled WGS sequence"/>
</dbReference>
<reference evidence="2 3" key="1">
    <citation type="submission" date="2023-11" db="EMBL/GenBank/DDBJ databases">
        <title>Actinomadura monticuli sp. nov., isolated from volcanic ash.</title>
        <authorList>
            <person name="Lee S.D."/>
            <person name="Yang H."/>
            <person name="Kim I.S."/>
        </authorList>
    </citation>
    <scope>NUCLEOTIDE SEQUENCE [LARGE SCALE GENOMIC DNA]</scope>
    <source>
        <strain evidence="2 3">DLS-62</strain>
    </source>
</reference>
<keyword evidence="3" id="KW-1185">Reference proteome</keyword>
<protein>
    <recommendedName>
        <fullName evidence="4">Pyridoxamine 5'-phosphate oxidase putative domain-containing protein</fullName>
    </recommendedName>
</protein>
<dbReference type="EMBL" id="JAXCEI010000009">
    <property type="protein sequence ID" value="MFA1541563.1"/>
    <property type="molecule type" value="Genomic_DNA"/>
</dbReference>
<evidence type="ECO:0000313" key="3">
    <source>
        <dbReference type="Proteomes" id="UP001569963"/>
    </source>
</evidence>
<accession>A0ABV4QEG3</accession>
<dbReference type="RefSeq" id="WP_371951719.1">
    <property type="nucleotide sequence ID" value="NZ_JAXCEI010000009.1"/>
</dbReference>
<proteinExistence type="predicted"/>
<sequence length="188" mass="20636">MFTWVLDWFSPERIYSLIGLEGDPGRPNPRRQADVPPTASPDVLSASFEAIRSSQARERPVVMITCAADGPPSACVPETGELRVIEDRCLRVAVWPDSPTALDLERGEPVLLIVTGSPDVHLIRATARRLVDAAMVWAHYDLTITSARIADRGTAPYLPSAQFSDDVDAREEILESGSSRKRPTRSSI</sequence>
<feature type="compositionally biased region" description="Basic residues" evidence="1">
    <location>
        <begin position="179"/>
        <end position="188"/>
    </location>
</feature>
<name>A0ABV4QEG3_9ACTN</name>
<evidence type="ECO:0000313" key="2">
    <source>
        <dbReference type="EMBL" id="MFA1541563.1"/>
    </source>
</evidence>
<feature type="region of interest" description="Disordered" evidence="1">
    <location>
        <begin position="169"/>
        <end position="188"/>
    </location>
</feature>
<comment type="caution">
    <text evidence="2">The sequence shown here is derived from an EMBL/GenBank/DDBJ whole genome shotgun (WGS) entry which is preliminary data.</text>
</comment>
<evidence type="ECO:0008006" key="4">
    <source>
        <dbReference type="Google" id="ProtNLM"/>
    </source>
</evidence>
<organism evidence="2 3">
    <name type="scientific">Actinomadura monticuli</name>
    <dbReference type="NCBI Taxonomy" id="3097367"/>
    <lineage>
        <taxon>Bacteria</taxon>
        <taxon>Bacillati</taxon>
        <taxon>Actinomycetota</taxon>
        <taxon>Actinomycetes</taxon>
        <taxon>Streptosporangiales</taxon>
        <taxon>Thermomonosporaceae</taxon>
        <taxon>Actinomadura</taxon>
    </lineage>
</organism>
<evidence type="ECO:0000256" key="1">
    <source>
        <dbReference type="SAM" id="MobiDB-lite"/>
    </source>
</evidence>
<gene>
    <name evidence="2" type="ORF">SM611_21760</name>
</gene>
<dbReference type="SUPFAM" id="SSF50475">
    <property type="entry name" value="FMN-binding split barrel"/>
    <property type="match status" value="1"/>
</dbReference>
<feature type="region of interest" description="Disordered" evidence="1">
    <location>
        <begin position="20"/>
        <end position="41"/>
    </location>
</feature>